<proteinExistence type="predicted"/>
<dbReference type="PROSITE" id="PS50088">
    <property type="entry name" value="ANK_REPEAT"/>
    <property type="match status" value="1"/>
</dbReference>
<protein>
    <submittedName>
        <fullName evidence="2">GH22743</fullName>
    </submittedName>
</protein>
<evidence type="ECO:0000256" key="1">
    <source>
        <dbReference type="PROSITE-ProRule" id="PRU00023"/>
    </source>
</evidence>
<gene>
    <name evidence="2" type="primary">Dgri\GH22743</name>
    <name evidence="2" type="ORF">Dgri_GH22743</name>
</gene>
<evidence type="ECO:0000313" key="2">
    <source>
        <dbReference type="EMBL" id="EDV98302.1"/>
    </source>
</evidence>
<dbReference type="FunCoup" id="B4JWG4">
    <property type="interactions" value="2"/>
</dbReference>
<dbReference type="KEGG" id="dgr:6568810"/>
<dbReference type="Pfam" id="PF12796">
    <property type="entry name" value="Ank_2"/>
    <property type="match status" value="1"/>
</dbReference>
<dbReference type="SUPFAM" id="SSF48403">
    <property type="entry name" value="Ankyrin repeat"/>
    <property type="match status" value="1"/>
</dbReference>
<dbReference type="OrthoDB" id="439236at2759"/>
<dbReference type="EMBL" id="CH916375">
    <property type="protein sequence ID" value="EDV98302.1"/>
    <property type="molecule type" value="Genomic_DNA"/>
</dbReference>
<dbReference type="SMR" id="B4JWG4"/>
<dbReference type="PhylomeDB" id="B4JWG4"/>
<dbReference type="Gene3D" id="1.25.40.20">
    <property type="entry name" value="Ankyrin repeat-containing domain"/>
    <property type="match status" value="1"/>
</dbReference>
<dbReference type="InParanoid" id="B4JWG4"/>
<dbReference type="HOGENOM" id="CLU_1751588_0_0_1"/>
<feature type="repeat" description="ANK" evidence="1">
    <location>
        <begin position="41"/>
        <end position="73"/>
    </location>
</feature>
<evidence type="ECO:0000313" key="3">
    <source>
        <dbReference type="Proteomes" id="UP000001070"/>
    </source>
</evidence>
<accession>B4JWG4</accession>
<dbReference type="OMA" id="MIPALCV"/>
<keyword evidence="3" id="KW-1185">Reference proteome</keyword>
<organism evidence="3">
    <name type="scientific">Drosophila grimshawi</name>
    <name type="common">Hawaiian fruit fly</name>
    <name type="synonym">Idiomyia grimshawi</name>
    <dbReference type="NCBI Taxonomy" id="7222"/>
    <lineage>
        <taxon>Eukaryota</taxon>
        <taxon>Metazoa</taxon>
        <taxon>Ecdysozoa</taxon>
        <taxon>Arthropoda</taxon>
        <taxon>Hexapoda</taxon>
        <taxon>Insecta</taxon>
        <taxon>Pterygota</taxon>
        <taxon>Neoptera</taxon>
        <taxon>Endopterygota</taxon>
        <taxon>Diptera</taxon>
        <taxon>Brachycera</taxon>
        <taxon>Muscomorpha</taxon>
        <taxon>Ephydroidea</taxon>
        <taxon>Drosophilidae</taxon>
        <taxon>Drosophila</taxon>
        <taxon>Hawaiian Drosophila</taxon>
    </lineage>
</organism>
<dbReference type="SMART" id="SM00248">
    <property type="entry name" value="ANK"/>
    <property type="match status" value="2"/>
</dbReference>
<sequence length="174" mass="19614">MNKIGHTSALSCVGEDDVISLRIICTLARNRQYNLEELDKYGNTALLKACYLGKLECACTLLEFGANIYVVNYFGQNALTLATHSGHFQLVLELLRRRTYQDFNLSSLIPAVCVAAMRQHSLLENYFMSIDPLGTKDLHTVHGLGIKDLRQMVNGKSKKKQIHPLQSNFINRID</sequence>
<dbReference type="eggNOG" id="ENOG502T8DJ">
    <property type="taxonomic scope" value="Eukaryota"/>
</dbReference>
<dbReference type="AlphaFoldDB" id="B4JWG4"/>
<dbReference type="STRING" id="7222.B4JWG4"/>
<dbReference type="InterPro" id="IPR036770">
    <property type="entry name" value="Ankyrin_rpt-contain_sf"/>
</dbReference>
<reference evidence="2 3" key="1">
    <citation type="journal article" date="2007" name="Nature">
        <title>Evolution of genes and genomes on the Drosophila phylogeny.</title>
        <authorList>
            <consortium name="Drosophila 12 Genomes Consortium"/>
            <person name="Clark A.G."/>
            <person name="Eisen M.B."/>
            <person name="Smith D.R."/>
            <person name="Bergman C.M."/>
            <person name="Oliver B."/>
            <person name="Markow T.A."/>
            <person name="Kaufman T.C."/>
            <person name="Kellis M."/>
            <person name="Gelbart W."/>
            <person name="Iyer V.N."/>
            <person name="Pollard D.A."/>
            <person name="Sackton T.B."/>
            <person name="Larracuente A.M."/>
            <person name="Singh N.D."/>
            <person name="Abad J.P."/>
            <person name="Abt D.N."/>
            <person name="Adryan B."/>
            <person name="Aguade M."/>
            <person name="Akashi H."/>
            <person name="Anderson W.W."/>
            <person name="Aquadro C.F."/>
            <person name="Ardell D.H."/>
            <person name="Arguello R."/>
            <person name="Artieri C.G."/>
            <person name="Barbash D.A."/>
            <person name="Barker D."/>
            <person name="Barsanti P."/>
            <person name="Batterham P."/>
            <person name="Batzoglou S."/>
            <person name="Begun D."/>
            <person name="Bhutkar A."/>
            <person name="Blanco E."/>
            <person name="Bosak S.A."/>
            <person name="Bradley R.K."/>
            <person name="Brand A.D."/>
            <person name="Brent M.R."/>
            <person name="Brooks A.N."/>
            <person name="Brown R.H."/>
            <person name="Butlin R.K."/>
            <person name="Caggese C."/>
            <person name="Calvi B.R."/>
            <person name="Bernardo de Carvalho A."/>
            <person name="Caspi A."/>
            <person name="Castrezana S."/>
            <person name="Celniker S.E."/>
            <person name="Chang J.L."/>
            <person name="Chapple C."/>
            <person name="Chatterji S."/>
            <person name="Chinwalla A."/>
            <person name="Civetta A."/>
            <person name="Clifton S.W."/>
            <person name="Comeron J.M."/>
            <person name="Costello J.C."/>
            <person name="Coyne J.A."/>
            <person name="Daub J."/>
            <person name="David R.G."/>
            <person name="Delcher A.L."/>
            <person name="Delehaunty K."/>
            <person name="Do C.B."/>
            <person name="Ebling H."/>
            <person name="Edwards K."/>
            <person name="Eickbush T."/>
            <person name="Evans J.D."/>
            <person name="Filipski A."/>
            <person name="Findeiss S."/>
            <person name="Freyhult E."/>
            <person name="Fulton L."/>
            <person name="Fulton R."/>
            <person name="Garcia A.C."/>
            <person name="Gardiner A."/>
            <person name="Garfield D.A."/>
            <person name="Garvin B.E."/>
            <person name="Gibson G."/>
            <person name="Gilbert D."/>
            <person name="Gnerre S."/>
            <person name="Godfrey J."/>
            <person name="Good R."/>
            <person name="Gotea V."/>
            <person name="Gravely B."/>
            <person name="Greenberg A.J."/>
            <person name="Griffiths-Jones S."/>
            <person name="Gross S."/>
            <person name="Guigo R."/>
            <person name="Gustafson E.A."/>
            <person name="Haerty W."/>
            <person name="Hahn M.W."/>
            <person name="Halligan D.L."/>
            <person name="Halpern A.L."/>
            <person name="Halter G.M."/>
            <person name="Han M.V."/>
            <person name="Heger A."/>
            <person name="Hillier L."/>
            <person name="Hinrichs A.S."/>
            <person name="Holmes I."/>
            <person name="Hoskins R.A."/>
            <person name="Hubisz M.J."/>
            <person name="Hultmark D."/>
            <person name="Huntley M.A."/>
            <person name="Jaffe D.B."/>
            <person name="Jagadeeshan S."/>
            <person name="Jeck W.R."/>
            <person name="Johnson J."/>
            <person name="Jones C.D."/>
            <person name="Jordan W.C."/>
            <person name="Karpen G.H."/>
            <person name="Kataoka E."/>
            <person name="Keightley P.D."/>
            <person name="Kheradpour P."/>
            <person name="Kirkness E.F."/>
            <person name="Koerich L.B."/>
            <person name="Kristiansen K."/>
            <person name="Kudrna D."/>
            <person name="Kulathinal R.J."/>
            <person name="Kumar S."/>
            <person name="Kwok R."/>
            <person name="Lander E."/>
            <person name="Langley C.H."/>
            <person name="Lapoint R."/>
            <person name="Lazzaro B.P."/>
            <person name="Lee S.J."/>
            <person name="Levesque L."/>
            <person name="Li R."/>
            <person name="Lin C.F."/>
            <person name="Lin M.F."/>
            <person name="Lindblad-Toh K."/>
            <person name="Llopart A."/>
            <person name="Long M."/>
            <person name="Low L."/>
            <person name="Lozovsky E."/>
            <person name="Lu J."/>
            <person name="Luo M."/>
            <person name="Machado C.A."/>
            <person name="Makalowski W."/>
            <person name="Marzo M."/>
            <person name="Matsuda M."/>
            <person name="Matzkin L."/>
            <person name="McAllister B."/>
            <person name="McBride C.S."/>
            <person name="McKernan B."/>
            <person name="McKernan K."/>
            <person name="Mendez-Lago M."/>
            <person name="Minx P."/>
            <person name="Mollenhauer M.U."/>
            <person name="Montooth K."/>
            <person name="Mount S.M."/>
            <person name="Mu X."/>
            <person name="Myers E."/>
            <person name="Negre B."/>
            <person name="Newfeld S."/>
            <person name="Nielsen R."/>
            <person name="Noor M.A."/>
            <person name="O'Grady P."/>
            <person name="Pachter L."/>
            <person name="Papaceit M."/>
            <person name="Parisi M.J."/>
            <person name="Parisi M."/>
            <person name="Parts L."/>
            <person name="Pedersen J.S."/>
            <person name="Pesole G."/>
            <person name="Phillippy A.M."/>
            <person name="Ponting C.P."/>
            <person name="Pop M."/>
            <person name="Porcelli D."/>
            <person name="Powell J.R."/>
            <person name="Prohaska S."/>
            <person name="Pruitt K."/>
            <person name="Puig M."/>
            <person name="Quesneville H."/>
            <person name="Ram K.R."/>
            <person name="Rand D."/>
            <person name="Rasmussen M.D."/>
            <person name="Reed L.K."/>
            <person name="Reenan R."/>
            <person name="Reily A."/>
            <person name="Remington K.A."/>
            <person name="Rieger T.T."/>
            <person name="Ritchie M.G."/>
            <person name="Robin C."/>
            <person name="Rogers Y.H."/>
            <person name="Rohde C."/>
            <person name="Rozas J."/>
            <person name="Rubenfield M.J."/>
            <person name="Ruiz A."/>
            <person name="Russo S."/>
            <person name="Salzberg S.L."/>
            <person name="Sanchez-Gracia A."/>
            <person name="Saranga D.J."/>
            <person name="Sato H."/>
            <person name="Schaeffer S.W."/>
            <person name="Schatz M.C."/>
            <person name="Schlenke T."/>
            <person name="Schwartz R."/>
            <person name="Segarra C."/>
            <person name="Singh R.S."/>
            <person name="Sirot L."/>
            <person name="Sirota M."/>
            <person name="Sisneros N.B."/>
            <person name="Smith C.D."/>
            <person name="Smith T.F."/>
            <person name="Spieth J."/>
            <person name="Stage D.E."/>
            <person name="Stark A."/>
            <person name="Stephan W."/>
            <person name="Strausberg R.L."/>
            <person name="Strempel S."/>
            <person name="Sturgill D."/>
            <person name="Sutton G."/>
            <person name="Sutton G.G."/>
            <person name="Tao W."/>
            <person name="Teichmann S."/>
            <person name="Tobari Y.N."/>
            <person name="Tomimura Y."/>
            <person name="Tsolas J.M."/>
            <person name="Valente V.L."/>
            <person name="Venter E."/>
            <person name="Venter J.C."/>
            <person name="Vicario S."/>
            <person name="Vieira F.G."/>
            <person name="Vilella A.J."/>
            <person name="Villasante A."/>
            <person name="Walenz B."/>
            <person name="Wang J."/>
            <person name="Wasserman M."/>
            <person name="Watts T."/>
            <person name="Wilson D."/>
            <person name="Wilson R.K."/>
            <person name="Wing R.A."/>
            <person name="Wolfner M.F."/>
            <person name="Wong A."/>
            <person name="Wong G.K."/>
            <person name="Wu C.I."/>
            <person name="Wu G."/>
            <person name="Yamamoto D."/>
            <person name="Yang H.P."/>
            <person name="Yang S.P."/>
            <person name="Yorke J.A."/>
            <person name="Yoshida K."/>
            <person name="Zdobnov E."/>
            <person name="Zhang P."/>
            <person name="Zhang Y."/>
            <person name="Zimin A.V."/>
            <person name="Baldwin J."/>
            <person name="Abdouelleil A."/>
            <person name="Abdulkadir J."/>
            <person name="Abebe A."/>
            <person name="Abera B."/>
            <person name="Abreu J."/>
            <person name="Acer S.C."/>
            <person name="Aftuck L."/>
            <person name="Alexander A."/>
            <person name="An P."/>
            <person name="Anderson E."/>
            <person name="Anderson S."/>
            <person name="Arachi H."/>
            <person name="Azer M."/>
            <person name="Bachantsang P."/>
            <person name="Barry A."/>
            <person name="Bayul T."/>
            <person name="Berlin A."/>
            <person name="Bessette D."/>
            <person name="Bloom T."/>
            <person name="Blye J."/>
            <person name="Boguslavskiy L."/>
            <person name="Bonnet C."/>
            <person name="Boukhgalter B."/>
            <person name="Bourzgui I."/>
            <person name="Brown A."/>
            <person name="Cahill P."/>
            <person name="Channer S."/>
            <person name="Cheshatsang Y."/>
            <person name="Chuda L."/>
            <person name="Citroen M."/>
            <person name="Collymore A."/>
            <person name="Cooke P."/>
            <person name="Costello M."/>
            <person name="D'Aco K."/>
            <person name="Daza R."/>
            <person name="De Haan G."/>
            <person name="DeGray S."/>
            <person name="DeMaso C."/>
            <person name="Dhargay N."/>
            <person name="Dooley K."/>
            <person name="Dooley E."/>
            <person name="Doricent M."/>
            <person name="Dorje P."/>
            <person name="Dorjee K."/>
            <person name="Dupes A."/>
            <person name="Elong R."/>
            <person name="Falk J."/>
            <person name="Farina A."/>
            <person name="Faro S."/>
            <person name="Ferguson D."/>
            <person name="Fisher S."/>
            <person name="Foley C.D."/>
            <person name="Franke A."/>
            <person name="Friedrich D."/>
            <person name="Gadbois L."/>
            <person name="Gearin G."/>
            <person name="Gearin C.R."/>
            <person name="Giannoukos G."/>
            <person name="Goode T."/>
            <person name="Graham J."/>
            <person name="Grandbois E."/>
            <person name="Grewal S."/>
            <person name="Gyaltsen K."/>
            <person name="Hafez N."/>
            <person name="Hagos B."/>
            <person name="Hall J."/>
            <person name="Henson C."/>
            <person name="Hollinger A."/>
            <person name="Honan T."/>
            <person name="Huard M.D."/>
            <person name="Hughes L."/>
            <person name="Hurhula B."/>
            <person name="Husby M.E."/>
            <person name="Kamat A."/>
            <person name="Kanga B."/>
            <person name="Kashin S."/>
            <person name="Khazanovich D."/>
            <person name="Kisner P."/>
            <person name="Lance K."/>
            <person name="Lara M."/>
            <person name="Lee W."/>
            <person name="Lennon N."/>
            <person name="Letendre F."/>
            <person name="LeVine R."/>
            <person name="Lipovsky A."/>
            <person name="Liu X."/>
            <person name="Liu J."/>
            <person name="Liu S."/>
            <person name="Lokyitsang T."/>
            <person name="Lokyitsang Y."/>
            <person name="Lubonja R."/>
            <person name="Lui A."/>
            <person name="MacDonald P."/>
            <person name="Magnisalis V."/>
            <person name="Maru K."/>
            <person name="Matthews C."/>
            <person name="McCusker W."/>
            <person name="McDonough S."/>
            <person name="Mehta T."/>
            <person name="Meldrim J."/>
            <person name="Meneus L."/>
            <person name="Mihai O."/>
            <person name="Mihalev A."/>
            <person name="Mihova T."/>
            <person name="Mittelman R."/>
            <person name="Mlenga V."/>
            <person name="Montmayeur A."/>
            <person name="Mulrain L."/>
            <person name="Navidi A."/>
            <person name="Naylor J."/>
            <person name="Negash T."/>
            <person name="Nguyen T."/>
            <person name="Nguyen N."/>
            <person name="Nicol R."/>
            <person name="Norbu C."/>
            <person name="Norbu N."/>
            <person name="Novod N."/>
            <person name="O'Neill B."/>
            <person name="Osman S."/>
            <person name="Markiewicz E."/>
            <person name="Oyono O.L."/>
            <person name="Patti C."/>
            <person name="Phunkhang P."/>
            <person name="Pierre F."/>
            <person name="Priest M."/>
            <person name="Raghuraman S."/>
            <person name="Rege F."/>
            <person name="Reyes R."/>
            <person name="Rise C."/>
            <person name="Rogov P."/>
            <person name="Ross K."/>
            <person name="Ryan E."/>
            <person name="Settipalli S."/>
            <person name="Shea T."/>
            <person name="Sherpa N."/>
            <person name="Shi L."/>
            <person name="Shih D."/>
            <person name="Sparrow T."/>
            <person name="Spaulding J."/>
            <person name="Stalker J."/>
            <person name="Stange-Thomann N."/>
            <person name="Stavropoulos S."/>
            <person name="Stone C."/>
            <person name="Strader C."/>
            <person name="Tesfaye S."/>
            <person name="Thomson T."/>
            <person name="Thoulutsang Y."/>
            <person name="Thoulutsang D."/>
            <person name="Topham K."/>
            <person name="Topping I."/>
            <person name="Tsamla T."/>
            <person name="Vassiliev H."/>
            <person name="Vo A."/>
            <person name="Wangchuk T."/>
            <person name="Wangdi T."/>
            <person name="Weiand M."/>
            <person name="Wilkinson J."/>
            <person name="Wilson A."/>
            <person name="Yadav S."/>
            <person name="Young G."/>
            <person name="Yu Q."/>
            <person name="Zembek L."/>
            <person name="Zhong D."/>
            <person name="Zimmer A."/>
            <person name="Zwirko Z."/>
            <person name="Jaffe D.B."/>
            <person name="Alvarez P."/>
            <person name="Brockman W."/>
            <person name="Butler J."/>
            <person name="Chin C."/>
            <person name="Gnerre S."/>
            <person name="Grabherr M."/>
            <person name="Kleber M."/>
            <person name="Mauceli E."/>
            <person name="MacCallum I."/>
        </authorList>
    </citation>
    <scope>NUCLEOTIDE SEQUENCE [LARGE SCALE GENOMIC DNA]</scope>
    <source>
        <strain evidence="3">Tucson 15287-2541.00</strain>
    </source>
</reference>
<dbReference type="Proteomes" id="UP000001070">
    <property type="component" value="Unassembled WGS sequence"/>
</dbReference>
<name>B4JWG4_DROGR</name>
<keyword evidence="1" id="KW-0040">ANK repeat</keyword>
<dbReference type="InterPro" id="IPR002110">
    <property type="entry name" value="Ankyrin_rpt"/>
</dbReference>